<feature type="transmembrane region" description="Helical" evidence="5">
    <location>
        <begin position="255"/>
        <end position="273"/>
    </location>
</feature>
<evidence type="ECO:0000256" key="4">
    <source>
        <dbReference type="ARBA" id="ARBA00023136"/>
    </source>
</evidence>
<organism evidence="9 10">
    <name type="scientific">Koleobacter methoxysyntrophicus</name>
    <dbReference type="NCBI Taxonomy" id="2751313"/>
    <lineage>
        <taxon>Bacteria</taxon>
        <taxon>Bacillati</taxon>
        <taxon>Bacillota</taxon>
        <taxon>Clostridia</taxon>
        <taxon>Koleobacterales</taxon>
        <taxon>Koleobacteraceae</taxon>
        <taxon>Koleobacter</taxon>
    </lineage>
</organism>
<dbReference type="Pfam" id="PF01957">
    <property type="entry name" value="NfeD"/>
    <property type="match status" value="1"/>
</dbReference>
<dbReference type="AlphaFoldDB" id="A0A8A0RRT7"/>
<protein>
    <recommendedName>
        <fullName evidence="11">NfeD-like C-terminal domain-containing protein</fullName>
    </recommendedName>
</protein>
<evidence type="ECO:0000256" key="5">
    <source>
        <dbReference type="SAM" id="Phobius"/>
    </source>
</evidence>
<feature type="transmembrane region" description="Helical" evidence="5">
    <location>
        <begin position="330"/>
        <end position="351"/>
    </location>
</feature>
<dbReference type="InterPro" id="IPR002810">
    <property type="entry name" value="NfeD-like_C"/>
</dbReference>
<dbReference type="PANTHER" id="PTHR33507:SF3">
    <property type="entry name" value="INNER MEMBRANE PROTEIN YBBJ"/>
    <property type="match status" value="1"/>
</dbReference>
<evidence type="ECO:0000256" key="2">
    <source>
        <dbReference type="ARBA" id="ARBA00022692"/>
    </source>
</evidence>
<evidence type="ECO:0000313" key="10">
    <source>
        <dbReference type="Proteomes" id="UP000662904"/>
    </source>
</evidence>
<evidence type="ECO:0008006" key="11">
    <source>
        <dbReference type="Google" id="ProtNLM"/>
    </source>
</evidence>
<evidence type="ECO:0000259" key="7">
    <source>
        <dbReference type="Pfam" id="PF24961"/>
    </source>
</evidence>
<dbReference type="Gene3D" id="2.40.50.140">
    <property type="entry name" value="Nucleic acid-binding proteins"/>
    <property type="match status" value="1"/>
</dbReference>
<evidence type="ECO:0000313" key="9">
    <source>
        <dbReference type="EMBL" id="QSQ10218.1"/>
    </source>
</evidence>
<keyword evidence="10" id="KW-1185">Reference proteome</keyword>
<dbReference type="Proteomes" id="UP000662904">
    <property type="component" value="Chromosome"/>
</dbReference>
<evidence type="ECO:0000259" key="8">
    <source>
        <dbReference type="Pfam" id="PF25145"/>
    </source>
</evidence>
<dbReference type="InterPro" id="IPR056738">
    <property type="entry name" value="NfeD1b_N"/>
</dbReference>
<proteinExistence type="predicted"/>
<dbReference type="KEGG" id="kme:H0A61_02618"/>
<dbReference type="PANTHER" id="PTHR33507">
    <property type="entry name" value="INNER MEMBRANE PROTEIN YBBJ"/>
    <property type="match status" value="1"/>
</dbReference>
<sequence>MKKIFTIIVTAVIILVIFVVGNVAEAEKTIKTLSGDIYVIPVKGVVDPGLARFIERSIREANTERASAIVFEINTPGGLIDAAIDISEMIMETQIPTIALVNGEATSAGVLITISCDKVFMVPGSTIGAAEPRPKEEKVISYWTSKLRSAAERTGRDPDLVAAMADADIEIPDLIQKGKILSLTAVQAKELKLADEIVNNRADVLKHLSLTDKSVKELTPSLAEKIASFVTSPFVSPILLTIGFVGIITEILTPGFGFPGIIGLISLALFFGGHMIAGLAGWESIVFFLLGIIFLLIEALVPGFGVFGILGIIGIIGSIIAASVSIEQALISLTFSFIASIIILFFIFRFLTRSKLFDNLILSLKQDKDSGYKVSAENQTLLGRVGTTITPLRPAGTAEFDGIRMDVLSEGGFVGSNKKVKVVKIEGSKIVVREET</sequence>
<evidence type="ECO:0000256" key="1">
    <source>
        <dbReference type="ARBA" id="ARBA00004141"/>
    </source>
</evidence>
<dbReference type="Pfam" id="PF25145">
    <property type="entry name" value="NfeD1b_N"/>
    <property type="match status" value="1"/>
</dbReference>
<comment type="subcellular location">
    <subcellularLocation>
        <location evidence="1">Membrane</location>
        <topology evidence="1">Multi-pass membrane protein</topology>
    </subcellularLocation>
</comment>
<evidence type="ECO:0000259" key="6">
    <source>
        <dbReference type="Pfam" id="PF01957"/>
    </source>
</evidence>
<keyword evidence="3 5" id="KW-1133">Transmembrane helix</keyword>
<gene>
    <name evidence="9" type="ORF">H0A61_02618</name>
</gene>
<evidence type="ECO:0000256" key="3">
    <source>
        <dbReference type="ARBA" id="ARBA00022989"/>
    </source>
</evidence>
<dbReference type="InterPro" id="IPR012340">
    <property type="entry name" value="NA-bd_OB-fold"/>
</dbReference>
<name>A0A8A0RRT7_9FIRM</name>
<keyword evidence="2 5" id="KW-0812">Transmembrane</keyword>
<feature type="domain" description="NfeD-like C-terminal" evidence="6">
    <location>
        <begin position="380"/>
        <end position="433"/>
    </location>
</feature>
<dbReference type="GO" id="GO:0005886">
    <property type="term" value="C:plasma membrane"/>
    <property type="evidence" value="ECO:0007669"/>
    <property type="project" value="TreeGrafter"/>
</dbReference>
<accession>A0A8A0RRT7</accession>
<dbReference type="Pfam" id="PF24961">
    <property type="entry name" value="NfeD_membrane"/>
    <property type="match status" value="1"/>
</dbReference>
<dbReference type="RefSeq" id="WP_206707528.1">
    <property type="nucleotide sequence ID" value="NZ_CP059066.1"/>
</dbReference>
<feature type="transmembrane region" description="Helical" evidence="5">
    <location>
        <begin position="279"/>
        <end position="297"/>
    </location>
</feature>
<dbReference type="EMBL" id="CP059066">
    <property type="protein sequence ID" value="QSQ10218.1"/>
    <property type="molecule type" value="Genomic_DNA"/>
</dbReference>
<feature type="transmembrane region" description="Helical" evidence="5">
    <location>
        <begin position="226"/>
        <end position="248"/>
    </location>
</feature>
<dbReference type="CDD" id="cd07021">
    <property type="entry name" value="Clp_protease_NfeD_like"/>
    <property type="match status" value="1"/>
</dbReference>
<dbReference type="SUPFAM" id="SSF52096">
    <property type="entry name" value="ClpP/crotonase"/>
    <property type="match status" value="1"/>
</dbReference>
<dbReference type="InterPro" id="IPR052165">
    <property type="entry name" value="Membrane_assoc_protease"/>
</dbReference>
<dbReference type="Gene3D" id="3.90.226.10">
    <property type="entry name" value="2-enoyl-CoA Hydratase, Chain A, domain 1"/>
    <property type="match status" value="1"/>
</dbReference>
<keyword evidence="4 5" id="KW-0472">Membrane</keyword>
<dbReference type="InterPro" id="IPR056739">
    <property type="entry name" value="NfeD_membrane"/>
</dbReference>
<feature type="domain" description="NfeD integral membrane" evidence="7">
    <location>
        <begin position="235"/>
        <end position="349"/>
    </location>
</feature>
<dbReference type="InterPro" id="IPR029045">
    <property type="entry name" value="ClpP/crotonase-like_dom_sf"/>
</dbReference>
<feature type="domain" description="NfeD1b N-terminal" evidence="8">
    <location>
        <begin position="37"/>
        <end position="217"/>
    </location>
</feature>
<reference evidence="9" key="1">
    <citation type="submission" date="2020-07" db="EMBL/GenBank/DDBJ databases">
        <title>Koleobacter methoxysyntrophicus gen. nov., sp. nov., a novel anaerobic bacterium isolated from deep subsurface oil field and proposal of Koleobacterales ord. nov. in the phylum Firmicutes.</title>
        <authorList>
            <person name="Sakamoto S."/>
            <person name="Tamaki H."/>
        </authorList>
    </citation>
    <scope>NUCLEOTIDE SEQUENCE</scope>
    <source>
        <strain evidence="9">NRmbB1</strain>
    </source>
</reference>